<dbReference type="GO" id="GO:0003984">
    <property type="term" value="F:acetolactate synthase activity"/>
    <property type="evidence" value="ECO:0007669"/>
    <property type="project" value="TreeGrafter"/>
</dbReference>
<dbReference type="Gene3D" id="3.40.50.1220">
    <property type="entry name" value="TPP-binding domain"/>
    <property type="match status" value="1"/>
</dbReference>
<comment type="caution">
    <text evidence="8">The sequence shown here is derived from an EMBL/GenBank/DDBJ whole genome shotgun (WGS) entry which is preliminary data.</text>
</comment>
<dbReference type="Pfam" id="PF02775">
    <property type="entry name" value="TPP_enzyme_C"/>
    <property type="match status" value="1"/>
</dbReference>
<dbReference type="GO" id="GO:0050660">
    <property type="term" value="F:flavin adenine dinucleotide binding"/>
    <property type="evidence" value="ECO:0007669"/>
    <property type="project" value="TreeGrafter"/>
</dbReference>
<dbReference type="PANTHER" id="PTHR18968">
    <property type="entry name" value="THIAMINE PYROPHOSPHATE ENZYMES"/>
    <property type="match status" value="1"/>
</dbReference>
<evidence type="ECO:0000256" key="3">
    <source>
        <dbReference type="RuleBase" id="RU362132"/>
    </source>
</evidence>
<dbReference type="GO" id="GO:0009099">
    <property type="term" value="P:L-valine biosynthetic process"/>
    <property type="evidence" value="ECO:0007669"/>
    <property type="project" value="TreeGrafter"/>
</dbReference>
<dbReference type="InterPro" id="IPR012001">
    <property type="entry name" value="Thiamin_PyroP_enz_TPP-bd_dom"/>
</dbReference>
<dbReference type="CDD" id="cd07035">
    <property type="entry name" value="TPP_PYR_POX_like"/>
    <property type="match status" value="1"/>
</dbReference>
<name>A0A939QB83_9MICO</name>
<dbReference type="InterPro" id="IPR029061">
    <property type="entry name" value="THDP-binding"/>
</dbReference>
<comment type="similarity">
    <text evidence="1 3">Belongs to the TPP enzyme family.</text>
</comment>
<gene>
    <name evidence="8" type="ORF">J4H85_00870</name>
</gene>
<dbReference type="EMBL" id="JAGFBF010000001">
    <property type="protein sequence ID" value="MBO2988552.1"/>
    <property type="molecule type" value="Genomic_DNA"/>
</dbReference>
<dbReference type="Proteomes" id="UP000668403">
    <property type="component" value="Unassembled WGS sequence"/>
</dbReference>
<keyword evidence="2 3" id="KW-0786">Thiamine pyrophosphate</keyword>
<dbReference type="Pfam" id="PF02776">
    <property type="entry name" value="TPP_enzyme_N"/>
    <property type="match status" value="1"/>
</dbReference>
<feature type="domain" description="Thiamine pyrophosphate enzyme TPP-binding" evidence="6">
    <location>
        <begin position="393"/>
        <end position="538"/>
    </location>
</feature>
<reference evidence="8" key="1">
    <citation type="submission" date="2021-03" db="EMBL/GenBank/DDBJ databases">
        <title>Leucobacter chromiisoli sp. nov., isolated from chromium-containing soil of chemical plant.</title>
        <authorList>
            <person name="Xu Z."/>
        </authorList>
    </citation>
    <scope>NUCLEOTIDE SEQUENCE</scope>
    <source>
        <strain evidence="8">K 70/01</strain>
    </source>
</reference>
<accession>A0A939QB83</accession>
<keyword evidence="9" id="KW-1185">Reference proteome</keyword>
<dbReference type="InterPro" id="IPR029035">
    <property type="entry name" value="DHS-like_NAD/FAD-binding_dom"/>
</dbReference>
<dbReference type="GO" id="GO:0009097">
    <property type="term" value="P:isoleucine biosynthetic process"/>
    <property type="evidence" value="ECO:0007669"/>
    <property type="project" value="TreeGrafter"/>
</dbReference>
<evidence type="ECO:0000313" key="9">
    <source>
        <dbReference type="Proteomes" id="UP000668403"/>
    </source>
</evidence>
<evidence type="ECO:0000256" key="1">
    <source>
        <dbReference type="ARBA" id="ARBA00007812"/>
    </source>
</evidence>
<evidence type="ECO:0000313" key="8">
    <source>
        <dbReference type="EMBL" id="MBO2988552.1"/>
    </source>
</evidence>
<organism evidence="8 9">
    <name type="scientific">Leucobacter tardus</name>
    <dbReference type="NCBI Taxonomy" id="501483"/>
    <lineage>
        <taxon>Bacteria</taxon>
        <taxon>Bacillati</taxon>
        <taxon>Actinomycetota</taxon>
        <taxon>Actinomycetes</taxon>
        <taxon>Micrococcales</taxon>
        <taxon>Microbacteriaceae</taxon>
        <taxon>Leucobacter</taxon>
    </lineage>
</organism>
<dbReference type="GO" id="GO:0005948">
    <property type="term" value="C:acetolactate synthase complex"/>
    <property type="evidence" value="ECO:0007669"/>
    <property type="project" value="TreeGrafter"/>
</dbReference>
<sequence>MPRSAGHLIVRTLESRGVSRVYAVPGESYLDVLDGLYDSAIETIVCRQEGGAGFMALTEGRLTGVPGIAMVTRGPGAANAMIAVHTAWQDATALVLFVGLVPVADRARDAFQEFDLAGWFGSTAKRVITIDDADRAGELVAEAMRIAASGRPGPVVVGLPEDVLVRVTDAEVPRVLGGAAPAPASAQLAEVAERLSGAARPAFLVGGDGWESGAGADLLDIAERAGIPVFTDWRAYDAVPHRGGAWAGWLGYGRADAVAAGYADADLLVFVGCGRSDVLSDGFTRGMETETVLVQADPDARMHAGRLDQHLIATPATFTAALRGIESDALRGERSDDWMRACAAQQERFAAHRADRSDDATASDPGRDLGVDLGTAFGVLDERLAGDATLTYGAGNATIWPHRFVRHLRHASLVGARNGAMGLAVPAAVAAALVHPEHRVVAVCGDGDFFMNGQELATAFAHGAAPLVIVVDNGVYGTIVQHQQRHYPDRPSGTAMTNPDFAAWMRSFGGFGELVERTDAFADALDRALAAEGPALLHLRVDASVMPPASDEITRPDWATTDENGEDR</sequence>
<dbReference type="CDD" id="cd00568">
    <property type="entry name" value="TPP_enzymes"/>
    <property type="match status" value="1"/>
</dbReference>
<feature type="domain" description="Thiamine pyrophosphate enzyme central" evidence="5">
    <location>
        <begin position="188"/>
        <end position="318"/>
    </location>
</feature>
<dbReference type="RefSeq" id="WP_208235997.1">
    <property type="nucleotide sequence ID" value="NZ_BAAAQU010000001.1"/>
</dbReference>
<evidence type="ECO:0000256" key="2">
    <source>
        <dbReference type="ARBA" id="ARBA00023052"/>
    </source>
</evidence>
<dbReference type="AlphaFoldDB" id="A0A939QB83"/>
<dbReference type="Pfam" id="PF00205">
    <property type="entry name" value="TPP_enzyme_M"/>
    <property type="match status" value="1"/>
</dbReference>
<dbReference type="SUPFAM" id="SSF52518">
    <property type="entry name" value="Thiamin diphosphate-binding fold (THDP-binding)"/>
    <property type="match status" value="2"/>
</dbReference>
<proteinExistence type="inferred from homology"/>
<feature type="domain" description="Thiamine pyrophosphate enzyme N-terminal TPP-binding" evidence="7">
    <location>
        <begin position="4"/>
        <end position="116"/>
    </location>
</feature>
<dbReference type="SUPFAM" id="SSF52467">
    <property type="entry name" value="DHS-like NAD/FAD-binding domain"/>
    <property type="match status" value="1"/>
</dbReference>
<protein>
    <submittedName>
        <fullName evidence="8">Acetolactate synthase</fullName>
    </submittedName>
</protein>
<dbReference type="GO" id="GO:0030976">
    <property type="term" value="F:thiamine pyrophosphate binding"/>
    <property type="evidence" value="ECO:0007669"/>
    <property type="project" value="InterPro"/>
</dbReference>
<feature type="region of interest" description="Disordered" evidence="4">
    <location>
        <begin position="548"/>
        <end position="568"/>
    </location>
</feature>
<dbReference type="PANTHER" id="PTHR18968:SF120">
    <property type="entry name" value="ACETOLACTATE SYNTHASE LARGE SUBUNIT"/>
    <property type="match status" value="1"/>
</dbReference>
<dbReference type="GO" id="GO:0000287">
    <property type="term" value="F:magnesium ion binding"/>
    <property type="evidence" value="ECO:0007669"/>
    <property type="project" value="InterPro"/>
</dbReference>
<dbReference type="InterPro" id="IPR045229">
    <property type="entry name" value="TPP_enz"/>
</dbReference>
<dbReference type="InterPro" id="IPR012000">
    <property type="entry name" value="Thiamin_PyroP_enz_cen_dom"/>
</dbReference>
<dbReference type="Gene3D" id="3.40.50.970">
    <property type="match status" value="2"/>
</dbReference>
<evidence type="ECO:0000256" key="4">
    <source>
        <dbReference type="SAM" id="MobiDB-lite"/>
    </source>
</evidence>
<evidence type="ECO:0000259" key="7">
    <source>
        <dbReference type="Pfam" id="PF02776"/>
    </source>
</evidence>
<dbReference type="InterPro" id="IPR011766">
    <property type="entry name" value="TPP_enzyme_TPP-bd"/>
</dbReference>
<evidence type="ECO:0000259" key="6">
    <source>
        <dbReference type="Pfam" id="PF02775"/>
    </source>
</evidence>
<evidence type="ECO:0000259" key="5">
    <source>
        <dbReference type="Pfam" id="PF00205"/>
    </source>
</evidence>